<evidence type="ECO:0000313" key="3">
    <source>
        <dbReference type="Proteomes" id="UP001576776"/>
    </source>
</evidence>
<keyword evidence="3" id="KW-1185">Reference proteome</keyword>
<accession>A0ABV4YCC8</accession>
<dbReference type="Pfam" id="PF13524">
    <property type="entry name" value="Glyco_trans_1_2"/>
    <property type="match status" value="1"/>
</dbReference>
<evidence type="ECO:0000259" key="1">
    <source>
        <dbReference type="Pfam" id="PF13524"/>
    </source>
</evidence>
<dbReference type="Gene3D" id="3.40.50.2000">
    <property type="entry name" value="Glycogen Phosphorylase B"/>
    <property type="match status" value="1"/>
</dbReference>
<gene>
    <name evidence="2" type="ORF">ACE1B6_14635</name>
</gene>
<sequence length="376" mass="43719">MSKNSSNAYLQKKSKLRVLLIALEYTYWGVARHQSYASYLGLEEGFYANGVEFFTITTPWLNRAKEICAGKKFDQVWVELFHSPPDEAWMEWLSSVAPVRLGLVSESIWHNSDEYGYQIIEKRDSITNWLNYITHLAVSDEKDVEEIKMKGIVPVIWWTQAIPERFITDEVAISPENYGVFCGSLAYQERLNWLEHPELQGLLIRQSSSEDGTLYPAVFNKLHRAVGIFLKTKLPGETSILPVYLYLLRHIRRQCFALWLKQMQIGCAVVQLPTYFKAYSGRVFEGMAAGRPVISWEVPDRLETKSLFEDGKEILLYSPKDPSELGDHIQRLIKEPDFGKYLVENARRKLRHFHTVEKRVNQILNWIENGENPLYY</sequence>
<proteinExistence type="predicted"/>
<protein>
    <submittedName>
        <fullName evidence="2">Glycosyltransferase</fullName>
    </submittedName>
</protein>
<dbReference type="SUPFAM" id="SSF53756">
    <property type="entry name" value="UDP-Glycosyltransferase/glycogen phosphorylase"/>
    <property type="match status" value="1"/>
</dbReference>
<organism evidence="2 3">
    <name type="scientific">Floridaenema fluviatile BLCC-F154</name>
    <dbReference type="NCBI Taxonomy" id="3153640"/>
    <lineage>
        <taxon>Bacteria</taxon>
        <taxon>Bacillati</taxon>
        <taxon>Cyanobacteriota</taxon>
        <taxon>Cyanophyceae</taxon>
        <taxon>Oscillatoriophycideae</taxon>
        <taxon>Aerosakkonematales</taxon>
        <taxon>Aerosakkonemataceae</taxon>
        <taxon>Floridanema</taxon>
        <taxon>Floridanema fluviatile</taxon>
    </lineage>
</organism>
<dbReference type="InterPro" id="IPR055259">
    <property type="entry name" value="YkvP/CgeB_Glyco_trans-like"/>
</dbReference>
<dbReference type="RefSeq" id="WP_413257979.1">
    <property type="nucleotide sequence ID" value="NZ_JBHFNS010000058.1"/>
</dbReference>
<name>A0ABV4YCC8_9CYAN</name>
<dbReference type="Proteomes" id="UP001576776">
    <property type="component" value="Unassembled WGS sequence"/>
</dbReference>
<evidence type="ECO:0000313" key="2">
    <source>
        <dbReference type="EMBL" id="MFB2936484.1"/>
    </source>
</evidence>
<feature type="domain" description="Spore protein YkvP/CgeB glycosyl transferase-like" evidence="1">
    <location>
        <begin position="273"/>
        <end position="365"/>
    </location>
</feature>
<reference evidence="2 3" key="1">
    <citation type="submission" date="2024-09" db="EMBL/GenBank/DDBJ databases">
        <title>Floridaenema gen nov. (Aerosakkonemataceae, Aerosakkonematales ord. nov., Cyanobacteria) from benthic tropical and subtropical fresh waters, with the description of four new species.</title>
        <authorList>
            <person name="Moretto J.A."/>
            <person name="Berthold D.E."/>
            <person name="Lefler F.W."/>
            <person name="Huang I.-S."/>
            <person name="Laughinghouse H. IV."/>
        </authorList>
    </citation>
    <scope>NUCLEOTIDE SEQUENCE [LARGE SCALE GENOMIC DNA]</scope>
    <source>
        <strain evidence="2 3">BLCC-F154</strain>
    </source>
</reference>
<comment type="caution">
    <text evidence="2">The sequence shown here is derived from an EMBL/GenBank/DDBJ whole genome shotgun (WGS) entry which is preliminary data.</text>
</comment>
<dbReference type="EMBL" id="JBHFNS010000058">
    <property type="protein sequence ID" value="MFB2936484.1"/>
    <property type="molecule type" value="Genomic_DNA"/>
</dbReference>